<dbReference type="PANTHER" id="PTHR11037:SF18">
    <property type="entry name" value="TRANSCRIPTION FACTOR CP2-LIKE PROTEIN 1"/>
    <property type="match status" value="1"/>
</dbReference>
<dbReference type="GO" id="GO:0000978">
    <property type="term" value="F:RNA polymerase II cis-regulatory region sequence-specific DNA binding"/>
    <property type="evidence" value="ECO:0007669"/>
    <property type="project" value="TreeGrafter"/>
</dbReference>
<dbReference type="Gene3D" id="1.10.150.50">
    <property type="entry name" value="Transcription Factor, Ets-1"/>
    <property type="match status" value="1"/>
</dbReference>
<keyword evidence="6 7" id="KW-0539">Nucleus</keyword>
<dbReference type="PROSITE" id="PS51968">
    <property type="entry name" value="GRH_CP2_DB"/>
    <property type="match status" value="1"/>
</dbReference>
<organism evidence="10 11">
    <name type="scientific">Takifugu bimaculatus</name>
    <dbReference type="NCBI Taxonomy" id="433685"/>
    <lineage>
        <taxon>Eukaryota</taxon>
        <taxon>Metazoa</taxon>
        <taxon>Chordata</taxon>
        <taxon>Craniata</taxon>
        <taxon>Vertebrata</taxon>
        <taxon>Euteleostomi</taxon>
        <taxon>Actinopterygii</taxon>
        <taxon>Neopterygii</taxon>
        <taxon>Teleostei</taxon>
        <taxon>Neoteleostei</taxon>
        <taxon>Acanthomorphata</taxon>
        <taxon>Eupercaria</taxon>
        <taxon>Tetraodontiformes</taxon>
        <taxon>Tetradontoidea</taxon>
        <taxon>Tetraodontidae</taxon>
        <taxon>Takifugu</taxon>
    </lineage>
</organism>
<dbReference type="InterPro" id="IPR040167">
    <property type="entry name" value="TF_CP2-like"/>
</dbReference>
<evidence type="ECO:0000313" key="11">
    <source>
        <dbReference type="Proteomes" id="UP000516260"/>
    </source>
</evidence>
<evidence type="ECO:0000313" key="10">
    <source>
        <dbReference type="EMBL" id="TNN03668.1"/>
    </source>
</evidence>
<dbReference type="GO" id="GO:0005634">
    <property type="term" value="C:nucleus"/>
    <property type="evidence" value="ECO:0007669"/>
    <property type="project" value="UniProtKB-SubCell"/>
</dbReference>
<dbReference type="Pfam" id="PF04516">
    <property type="entry name" value="CP2"/>
    <property type="match status" value="1"/>
</dbReference>
<dbReference type="AlphaFoldDB" id="A0A4Z2CHF1"/>
<dbReference type="InterPro" id="IPR057520">
    <property type="entry name" value="GRHL1/CP2_C"/>
</dbReference>
<evidence type="ECO:0000256" key="3">
    <source>
        <dbReference type="ARBA" id="ARBA00023015"/>
    </source>
</evidence>
<dbReference type="PANTHER" id="PTHR11037">
    <property type="entry name" value="TRANSCRIPTION FACTOR CP2"/>
    <property type="match status" value="1"/>
</dbReference>
<evidence type="ECO:0000256" key="8">
    <source>
        <dbReference type="SAM" id="MobiDB-lite"/>
    </source>
</evidence>
<evidence type="ECO:0000256" key="6">
    <source>
        <dbReference type="ARBA" id="ARBA00023242"/>
    </source>
</evidence>
<keyword evidence="5" id="KW-0804">Transcription</keyword>
<evidence type="ECO:0000259" key="9">
    <source>
        <dbReference type="PROSITE" id="PS51968"/>
    </source>
</evidence>
<dbReference type="InterPro" id="IPR041418">
    <property type="entry name" value="SAM_3"/>
</dbReference>
<evidence type="ECO:0000256" key="7">
    <source>
        <dbReference type="PROSITE-ProRule" id="PRU01313"/>
    </source>
</evidence>
<dbReference type="InterPro" id="IPR007604">
    <property type="entry name" value="CP2"/>
</dbReference>
<keyword evidence="11" id="KW-1185">Reference proteome</keyword>
<feature type="compositionally biased region" description="Low complexity" evidence="8">
    <location>
        <begin position="292"/>
        <end position="305"/>
    </location>
</feature>
<dbReference type="Pfam" id="PF25416">
    <property type="entry name" value="GRHL1_C"/>
    <property type="match status" value="1"/>
</dbReference>
<dbReference type="EMBL" id="SWLE01000001">
    <property type="protein sequence ID" value="TNN03668.1"/>
    <property type="molecule type" value="Genomic_DNA"/>
</dbReference>
<reference evidence="10 11" key="1">
    <citation type="submission" date="2019-04" db="EMBL/GenBank/DDBJ databases">
        <title>The sequence and de novo assembly of Takifugu bimaculatus genome using PacBio and Hi-C technologies.</title>
        <authorList>
            <person name="Xu P."/>
            <person name="Liu B."/>
            <person name="Zhou Z."/>
        </authorList>
    </citation>
    <scope>NUCLEOTIDE SEQUENCE [LARGE SCALE GENOMIC DNA]</scope>
    <source>
        <strain evidence="10">TB-2018</strain>
        <tissue evidence="10">Muscle</tissue>
    </source>
</reference>
<sequence length="501" mass="56483">MLFCHSQPESYHQQHSASYIREALAPFLKNEEARLMAESAAPSGPFQYILCAATSPAVKQQEESLTYLNQGQSYEIRMLNRKRAEYAGTSRKYVKPLEVSANTSIPAASAEPTHPVCSQSIVRVVFHERRLQYMEHQQLEGWKWNRPGDRILDIDIPLSVGILEPCSHPLHLNTVEFLWDPVKNASAFIQVNCISTEFTPRKHGGEKGVPFRIQVDTFTTNDSGEYMEHVHSSSCQVKVFKPKGADRKLKTDREKTDKKSPQDREKYQLSHDTTVLKECSPWPDAPGMMILNGGSSSSSSNNPSPVYHNSPTSCGFPDGNCSPTQQELPVPSCSDHLVPSSSPQDTQQWLHRHRFSPFSRLFSSFSGGDLLRMSREDLIQICGPADGIRLFNSMKGRYIQPRLTIYVCQQQDRIPSPIKPVGGDVYQALYLDELTLSDLSEKIAVLYSISPQQITHIYQQHPNGIHILVSDEVVQSFREETSFVLSSIRDESTDSYHVVLK</sequence>
<protein>
    <recommendedName>
        <fullName evidence="9">Grh/CP2 DB domain-containing protein</fullName>
    </recommendedName>
</protein>
<evidence type="ECO:0000256" key="4">
    <source>
        <dbReference type="ARBA" id="ARBA00023125"/>
    </source>
</evidence>
<proteinExistence type="inferred from homology"/>
<gene>
    <name evidence="10" type="ORF">fugu_000697</name>
</gene>
<dbReference type="Pfam" id="PF18016">
    <property type="entry name" value="SAM_3"/>
    <property type="match status" value="1"/>
</dbReference>
<feature type="region of interest" description="Disordered" evidence="8">
    <location>
        <begin position="286"/>
        <end position="340"/>
    </location>
</feature>
<feature type="domain" description="Grh/CP2 DB" evidence="9">
    <location>
        <begin position="42"/>
        <end position="302"/>
    </location>
</feature>
<evidence type="ECO:0000256" key="2">
    <source>
        <dbReference type="ARBA" id="ARBA00010852"/>
    </source>
</evidence>
<evidence type="ECO:0000256" key="5">
    <source>
        <dbReference type="ARBA" id="ARBA00023163"/>
    </source>
</evidence>
<accession>A0A4Z2CHF1</accession>
<dbReference type="Proteomes" id="UP000516260">
    <property type="component" value="Chromosome 1"/>
</dbReference>
<evidence type="ECO:0000256" key="1">
    <source>
        <dbReference type="ARBA" id="ARBA00004123"/>
    </source>
</evidence>
<comment type="similarity">
    <text evidence="2">Belongs to the grh/CP2 family. CP2 subfamily.</text>
</comment>
<keyword evidence="4 7" id="KW-0238">DNA-binding</keyword>
<dbReference type="CDD" id="cd09537">
    <property type="entry name" value="SAM_CP2-like"/>
    <property type="match status" value="1"/>
</dbReference>
<dbReference type="GO" id="GO:0001228">
    <property type="term" value="F:DNA-binding transcription activator activity, RNA polymerase II-specific"/>
    <property type="evidence" value="ECO:0007669"/>
    <property type="project" value="TreeGrafter"/>
</dbReference>
<dbReference type="InterPro" id="IPR013761">
    <property type="entry name" value="SAM/pointed_sf"/>
</dbReference>
<dbReference type="SUPFAM" id="SSF47769">
    <property type="entry name" value="SAM/Pointed domain"/>
    <property type="match status" value="1"/>
</dbReference>
<comment type="caution">
    <text evidence="10">The sequence shown here is derived from an EMBL/GenBank/DDBJ whole genome shotgun (WGS) entry which is preliminary data.</text>
</comment>
<name>A0A4Z2CHF1_9TELE</name>
<feature type="region of interest" description="Disordered" evidence="8">
    <location>
        <begin position="243"/>
        <end position="269"/>
    </location>
</feature>
<keyword evidence="3" id="KW-0805">Transcription regulation</keyword>
<comment type="subcellular location">
    <subcellularLocation>
        <location evidence="1 7">Nucleus</location>
    </subcellularLocation>
</comment>